<dbReference type="EMBL" id="CM026426">
    <property type="protein sequence ID" value="KAG0575350.1"/>
    <property type="molecule type" value="Genomic_DNA"/>
</dbReference>
<reference evidence="2" key="1">
    <citation type="submission" date="2020-06" db="EMBL/GenBank/DDBJ databases">
        <title>WGS assembly of Ceratodon purpureus strain R40.</title>
        <authorList>
            <person name="Carey S.B."/>
            <person name="Jenkins J."/>
            <person name="Shu S."/>
            <person name="Lovell J.T."/>
            <person name="Sreedasyam A."/>
            <person name="Maumus F."/>
            <person name="Tiley G.P."/>
            <person name="Fernandez-Pozo N."/>
            <person name="Barry K."/>
            <person name="Chen C."/>
            <person name="Wang M."/>
            <person name="Lipzen A."/>
            <person name="Daum C."/>
            <person name="Saski C.A."/>
            <person name="Payton A.C."/>
            <person name="Mcbreen J.C."/>
            <person name="Conrad R.E."/>
            <person name="Kollar L.M."/>
            <person name="Olsson S."/>
            <person name="Huttunen S."/>
            <person name="Landis J.B."/>
            <person name="Wickett N.J."/>
            <person name="Johnson M.G."/>
            <person name="Rensing S.A."/>
            <person name="Grimwood J."/>
            <person name="Schmutz J."/>
            <person name="Mcdaniel S.F."/>
        </authorList>
    </citation>
    <scope>NUCLEOTIDE SEQUENCE</scope>
    <source>
        <strain evidence="2">R40</strain>
    </source>
</reference>
<comment type="caution">
    <text evidence="2">The sequence shown here is derived from an EMBL/GenBank/DDBJ whole genome shotgun (WGS) entry which is preliminary data.</text>
</comment>
<dbReference type="AlphaFoldDB" id="A0A8T0HW75"/>
<protein>
    <submittedName>
        <fullName evidence="2">Uncharacterized protein</fullName>
    </submittedName>
</protein>
<evidence type="ECO:0000313" key="3">
    <source>
        <dbReference type="Proteomes" id="UP000822688"/>
    </source>
</evidence>
<dbReference type="Proteomes" id="UP000822688">
    <property type="component" value="Chromosome V"/>
</dbReference>
<feature type="region of interest" description="Disordered" evidence="1">
    <location>
        <begin position="1"/>
        <end position="27"/>
    </location>
</feature>
<evidence type="ECO:0000256" key="1">
    <source>
        <dbReference type="SAM" id="MobiDB-lite"/>
    </source>
</evidence>
<keyword evidence="3" id="KW-1185">Reference proteome</keyword>
<accession>A0A8T0HW75</accession>
<sequence>MDVPTSSLPPATPNREPIPRPPPTQVKKQDCSAAAQLPNRAQSSVQHFPRLADHFLTPTEVIILARIHDPSTNLVPKDGGSRRERKVMLYAKTRIMENAGLQPCWSWRYWLCLPRPAFETAAHGPGSGNFVVDDGLVVIYILES</sequence>
<name>A0A8T0HW75_CERPU</name>
<gene>
    <name evidence="2" type="ORF">KC19_VG338700</name>
</gene>
<proteinExistence type="predicted"/>
<evidence type="ECO:0000313" key="2">
    <source>
        <dbReference type="EMBL" id="KAG0575350.1"/>
    </source>
</evidence>
<organism evidence="2 3">
    <name type="scientific">Ceratodon purpureus</name>
    <name type="common">Fire moss</name>
    <name type="synonym">Dicranum purpureum</name>
    <dbReference type="NCBI Taxonomy" id="3225"/>
    <lineage>
        <taxon>Eukaryota</taxon>
        <taxon>Viridiplantae</taxon>
        <taxon>Streptophyta</taxon>
        <taxon>Embryophyta</taxon>
        <taxon>Bryophyta</taxon>
        <taxon>Bryophytina</taxon>
        <taxon>Bryopsida</taxon>
        <taxon>Dicranidae</taxon>
        <taxon>Pseudoditrichales</taxon>
        <taxon>Ditrichaceae</taxon>
        <taxon>Ceratodon</taxon>
    </lineage>
</organism>